<evidence type="ECO:0000313" key="4">
    <source>
        <dbReference type="Proteomes" id="UP001515480"/>
    </source>
</evidence>
<accession>A0AB34J5Z7</accession>
<evidence type="ECO:0000259" key="2">
    <source>
        <dbReference type="SMART" id="SM00531"/>
    </source>
</evidence>
<dbReference type="InterPro" id="IPR002853">
    <property type="entry name" value="TFIIE_asu"/>
</dbReference>
<dbReference type="Proteomes" id="UP001515480">
    <property type="component" value="Unassembled WGS sequence"/>
</dbReference>
<dbReference type="AlphaFoldDB" id="A0AB34J5Z7"/>
<dbReference type="PANTHER" id="PTHR13097:SF7">
    <property type="entry name" value="GENERAL TRANSCRIPTION FACTOR IIE SUBUNIT 1"/>
    <property type="match status" value="1"/>
</dbReference>
<evidence type="ECO:0000256" key="1">
    <source>
        <dbReference type="SAM" id="MobiDB-lite"/>
    </source>
</evidence>
<dbReference type="GO" id="GO:0005673">
    <property type="term" value="C:transcription factor TFIIE complex"/>
    <property type="evidence" value="ECO:0007669"/>
    <property type="project" value="TreeGrafter"/>
</dbReference>
<protein>
    <recommendedName>
        <fullName evidence="2">Transcription initiation factor IIE subunit alpha N-terminal domain-containing protein</fullName>
    </recommendedName>
</protein>
<dbReference type="SMART" id="SM00531">
    <property type="entry name" value="TFIIE"/>
    <property type="match status" value="1"/>
</dbReference>
<dbReference type="InterPro" id="IPR039997">
    <property type="entry name" value="TFE"/>
</dbReference>
<feature type="compositionally biased region" description="Gly residues" evidence="1">
    <location>
        <begin position="257"/>
        <end position="266"/>
    </location>
</feature>
<proteinExistence type="predicted"/>
<keyword evidence="4" id="KW-1185">Reference proteome</keyword>
<feature type="domain" description="Transcription initiation factor IIE subunit alpha N-terminal" evidence="2">
    <location>
        <begin position="25"/>
        <end position="202"/>
    </location>
</feature>
<dbReference type="Pfam" id="PF11521">
    <property type="entry name" value="TFIIE-A_C"/>
    <property type="match status" value="1"/>
</dbReference>
<feature type="compositionally biased region" description="Acidic residues" evidence="1">
    <location>
        <begin position="372"/>
        <end position="384"/>
    </location>
</feature>
<dbReference type="GO" id="GO:0006367">
    <property type="term" value="P:transcription initiation at RNA polymerase II promoter"/>
    <property type="evidence" value="ECO:0007669"/>
    <property type="project" value="InterPro"/>
</dbReference>
<dbReference type="InterPro" id="IPR021600">
    <property type="entry name" value="TFIIE_asu_C"/>
</dbReference>
<sequence>MGDVGVAEARFRELLSRAAQMFYSHGEWLVMEALLHAPRQPAADGGPSEPEWQLDEAIAARLDLMTRQVRSLLARLTSDRLVVRRQKQTSAATPDFVGARVEAAMPTADSVVCYYGVHFDLAADAIRFKLYDIEQMMEKQLREIEQEQGFICPNCSTKISALEMNNSLLHPETGEPCCPNPCCLDQTLDPEMNLQQMEEFEAKRQTVRDEVAPLQQLLAATRGLAPPFYKRPRAEREAEEAADGGSSQLAGPHASGGRHGSGGGREGNTLGASRGPAALQSGGKAPAAVPWMMTDAERLASEAVSTTGADPADETAASKPSGWLSNLQTAPVPAPALVGQKRKEPMPGLGSSSSAAIDATTVKSELVIPATQEEEPGEEDEEEMVMIQGVPKPLSEVTEEDQERMTKEEFDIFCALVE</sequence>
<name>A0AB34J5Z7_PRYPA</name>
<dbReference type="PANTHER" id="PTHR13097">
    <property type="entry name" value="TRANSCRIPTION INITIATION FACTOR IIE, ALPHA SUBUNIT"/>
    <property type="match status" value="1"/>
</dbReference>
<feature type="region of interest" description="Disordered" evidence="1">
    <location>
        <begin position="300"/>
        <end position="384"/>
    </location>
</feature>
<organism evidence="3 4">
    <name type="scientific">Prymnesium parvum</name>
    <name type="common">Toxic golden alga</name>
    <dbReference type="NCBI Taxonomy" id="97485"/>
    <lineage>
        <taxon>Eukaryota</taxon>
        <taxon>Haptista</taxon>
        <taxon>Haptophyta</taxon>
        <taxon>Prymnesiophyceae</taxon>
        <taxon>Prymnesiales</taxon>
        <taxon>Prymnesiaceae</taxon>
        <taxon>Prymnesium</taxon>
    </lineage>
</organism>
<reference evidence="3 4" key="1">
    <citation type="journal article" date="2024" name="Science">
        <title>Giant polyketide synthase enzymes in the biosynthesis of giant marine polyether toxins.</title>
        <authorList>
            <person name="Fallon T.R."/>
            <person name="Shende V.V."/>
            <person name="Wierzbicki I.H."/>
            <person name="Pendleton A.L."/>
            <person name="Watervoot N.F."/>
            <person name="Auber R.P."/>
            <person name="Gonzalez D.J."/>
            <person name="Wisecaver J.H."/>
            <person name="Moore B.S."/>
        </authorList>
    </citation>
    <scope>NUCLEOTIDE SEQUENCE [LARGE SCALE GENOMIC DNA]</scope>
    <source>
        <strain evidence="3 4">12B1</strain>
    </source>
</reference>
<feature type="region of interest" description="Disordered" evidence="1">
    <location>
        <begin position="228"/>
        <end position="286"/>
    </location>
</feature>
<dbReference type="EMBL" id="JBGBPQ010000013">
    <property type="protein sequence ID" value="KAL1511956.1"/>
    <property type="molecule type" value="Genomic_DNA"/>
</dbReference>
<gene>
    <name evidence="3" type="ORF">AB1Y20_005236</name>
</gene>
<comment type="caution">
    <text evidence="3">The sequence shown here is derived from an EMBL/GenBank/DDBJ whole genome shotgun (WGS) entry which is preliminary data.</text>
</comment>
<evidence type="ECO:0000313" key="3">
    <source>
        <dbReference type="EMBL" id="KAL1511956.1"/>
    </source>
</evidence>